<keyword evidence="2" id="KW-1185">Reference proteome</keyword>
<dbReference type="InterPro" id="IPR021267">
    <property type="entry name" value="DUF2844"/>
</dbReference>
<dbReference type="AlphaFoldDB" id="A0A2S9GWJ3"/>
<evidence type="ECO:0008006" key="3">
    <source>
        <dbReference type="Google" id="ProtNLM"/>
    </source>
</evidence>
<sequence>MVCAAPSFAELGGTVAKEAVQIKEQSSIVATDQTLNVYQVKMPSGTQIKEYANADGVVVAVTWQGPTLPNLKVLLGDHFDEFANRKPSSLAINRRSAAIHTDDLVVQSHGQMRSFAGFAYLPKLLPPGFNLDQIK</sequence>
<accession>A0A2S9GWJ3</accession>
<gene>
    <name evidence="1" type="ORF">S2091_3196</name>
</gene>
<evidence type="ECO:0000313" key="1">
    <source>
        <dbReference type="EMBL" id="PRC92061.1"/>
    </source>
</evidence>
<proteinExistence type="predicted"/>
<comment type="caution">
    <text evidence="1">The sequence shown here is derived from an EMBL/GenBank/DDBJ whole genome shotgun (WGS) entry which is preliminary data.</text>
</comment>
<dbReference type="EMBL" id="PUGF01000016">
    <property type="protein sequence ID" value="PRC92061.1"/>
    <property type="molecule type" value="Genomic_DNA"/>
</dbReference>
<reference evidence="1 2" key="1">
    <citation type="submission" date="2018-02" db="EMBL/GenBank/DDBJ databases">
        <title>Solimicrobium silvestre gen. nov., sp. nov., isolated from alpine forest soil.</title>
        <authorList>
            <person name="Margesin R."/>
            <person name="Albuquerque L."/>
            <person name="Zhang D.-C."/>
            <person name="Froufe H.J.C."/>
            <person name="Severino R."/>
            <person name="Roxo I."/>
            <person name="Egas C."/>
            <person name="Da Costa M.S."/>
        </authorList>
    </citation>
    <scope>NUCLEOTIDE SEQUENCE [LARGE SCALE GENOMIC DNA]</scope>
    <source>
        <strain evidence="1 2">S20-91</strain>
    </source>
</reference>
<dbReference type="Proteomes" id="UP000237839">
    <property type="component" value="Unassembled WGS sequence"/>
</dbReference>
<protein>
    <recommendedName>
        <fullName evidence="3">DUF2844 domain-containing protein</fullName>
    </recommendedName>
</protein>
<evidence type="ECO:0000313" key="2">
    <source>
        <dbReference type="Proteomes" id="UP000237839"/>
    </source>
</evidence>
<name>A0A2S9GWJ3_9BURK</name>
<dbReference type="Pfam" id="PF11005">
    <property type="entry name" value="DUF2844"/>
    <property type="match status" value="1"/>
</dbReference>
<organism evidence="1 2">
    <name type="scientific">Solimicrobium silvestre</name>
    <dbReference type="NCBI Taxonomy" id="2099400"/>
    <lineage>
        <taxon>Bacteria</taxon>
        <taxon>Pseudomonadati</taxon>
        <taxon>Pseudomonadota</taxon>
        <taxon>Betaproteobacteria</taxon>
        <taxon>Burkholderiales</taxon>
        <taxon>Oxalobacteraceae</taxon>
        <taxon>Solimicrobium</taxon>
    </lineage>
</organism>